<dbReference type="Proteomes" id="UP000022611">
    <property type="component" value="Unassembled WGS sequence"/>
</dbReference>
<evidence type="ECO:0000313" key="1">
    <source>
        <dbReference type="EMBL" id="EXF96437.1"/>
    </source>
</evidence>
<comment type="caution">
    <text evidence="1">The sequence shown here is derived from an EMBL/GenBank/DDBJ whole genome shotgun (WGS) entry which is preliminary data.</text>
</comment>
<dbReference type="EMBL" id="AFOY02000002">
    <property type="protein sequence ID" value="EXF96437.1"/>
    <property type="molecule type" value="Genomic_DNA"/>
</dbReference>
<reference evidence="1 2" key="1">
    <citation type="journal article" date="2011" name="J. Bacteriol.">
        <title>Draft genome sequence of the polycyclic aromatic hydrocarbon-degrading, genetically engineered bioluminescent bioreporter Pseudomonas fluorescens HK44.</title>
        <authorList>
            <person name="Chauhan A."/>
            <person name="Layton A.C."/>
            <person name="Williams D.E."/>
            <person name="Smartt A.E."/>
            <person name="Ripp S."/>
            <person name="Karpinets T.V."/>
            <person name="Brown S.D."/>
            <person name="Sayler G.S."/>
        </authorList>
    </citation>
    <scope>NUCLEOTIDE SEQUENCE [LARGE SCALE GENOMIC DNA]</scope>
    <source>
        <strain evidence="1 2">HK44</strain>
    </source>
</reference>
<name>A0A010TH98_PSEFL</name>
<evidence type="ECO:0000313" key="2">
    <source>
        <dbReference type="Proteomes" id="UP000022611"/>
    </source>
</evidence>
<protein>
    <submittedName>
        <fullName evidence="1">Uncharacterized protein</fullName>
    </submittedName>
</protein>
<dbReference type="eggNOG" id="ENOG50337VE">
    <property type="taxonomic scope" value="Bacteria"/>
</dbReference>
<dbReference type="AlphaFoldDB" id="A0A010TH98"/>
<dbReference type="OrthoDB" id="6896393at2"/>
<proteinExistence type="predicted"/>
<gene>
    <name evidence="1" type="ORF">HK44_015930</name>
</gene>
<dbReference type="RefSeq" id="WP_019689674.1">
    <property type="nucleotide sequence ID" value="NZ_AFOY02000002.1"/>
</dbReference>
<dbReference type="PATRIC" id="fig|1042209.11.peg.330"/>
<dbReference type="HOGENOM" id="CLU_2193883_0_0_6"/>
<accession>A0A010TH98</accession>
<sequence length="109" mass="12316">MTTSSNNWHAWLNAMPPKPDDFHVVGDVEVANPGIEAYLTMRAPQGFNPSILMLDLHLIQRPGNWAQMLSCTQARYDRVMPPSAPHYTAVDIYQNGERLAYIDYIPTVT</sequence>
<organism evidence="1 2">
    <name type="scientific">Pseudomonas fluorescens HK44</name>
    <dbReference type="NCBI Taxonomy" id="1042209"/>
    <lineage>
        <taxon>Bacteria</taxon>
        <taxon>Pseudomonadati</taxon>
        <taxon>Pseudomonadota</taxon>
        <taxon>Gammaproteobacteria</taxon>
        <taxon>Pseudomonadales</taxon>
        <taxon>Pseudomonadaceae</taxon>
        <taxon>Pseudomonas</taxon>
    </lineage>
</organism>